<dbReference type="AlphaFoldDB" id="A0A3D9XID9"/>
<sequence length="256" mass="28253">MMNEIAGGAAADLTANPIAAAADPDAEFLANLDGYISGEIVLPCRSAGKVHPKPAAPQPYRGRSFSDEHGTWDEARPGAQPRHGDQIDDEGVIWRLRPVTVDPRKMNPRQAYDHAVEVAAAARNRVEVLAANLAADHPDLIRAREIMHQLADNRLAKLKAFEAWQEAGNDPVLTPVQAWEATRHDRTKQWRAIDAYRQTEAGRLERNASLRTTDRGPNAKLNALTPDELKEHRRQKEAEKKRRQRAKKAAAAAAAA</sequence>
<dbReference type="RefSeq" id="WP_116222227.1">
    <property type="nucleotide sequence ID" value="NZ_CP038197.1"/>
</dbReference>
<feature type="compositionally biased region" description="Basic and acidic residues" evidence="1">
    <location>
        <begin position="64"/>
        <end position="86"/>
    </location>
</feature>
<dbReference type="Proteomes" id="UP000256941">
    <property type="component" value="Unassembled WGS sequence"/>
</dbReference>
<reference evidence="2 3" key="1">
    <citation type="submission" date="2018-08" db="EMBL/GenBank/DDBJ databases">
        <title>Genomic Encyclopedia of Archaeal and Bacterial Type Strains, Phase II (KMG-II): from individual species to whole genera.</title>
        <authorList>
            <person name="Goeker M."/>
        </authorList>
    </citation>
    <scope>NUCLEOTIDE SEQUENCE [LARGE SCALE GENOMIC DNA]</scope>
    <source>
        <strain evidence="2 3">DSM 17099</strain>
    </source>
</reference>
<name>A0A3D9XID9_PARVE</name>
<feature type="compositionally biased region" description="Basic and acidic residues" evidence="1">
    <location>
        <begin position="204"/>
        <end position="214"/>
    </location>
</feature>
<evidence type="ECO:0000313" key="3">
    <source>
        <dbReference type="Proteomes" id="UP000256941"/>
    </source>
</evidence>
<accession>A0A3D9XID9</accession>
<evidence type="ECO:0000256" key="1">
    <source>
        <dbReference type="SAM" id="MobiDB-lite"/>
    </source>
</evidence>
<gene>
    <name evidence="2" type="ORF">BDD41_2982</name>
</gene>
<feature type="region of interest" description="Disordered" evidence="1">
    <location>
        <begin position="52"/>
        <end position="86"/>
    </location>
</feature>
<dbReference type="EMBL" id="QTUJ01000002">
    <property type="protein sequence ID" value="REF70256.1"/>
    <property type="molecule type" value="Genomic_DNA"/>
</dbReference>
<comment type="caution">
    <text evidence="2">The sequence shown here is derived from an EMBL/GenBank/DDBJ whole genome shotgun (WGS) entry which is preliminary data.</text>
</comment>
<evidence type="ECO:0000313" key="2">
    <source>
        <dbReference type="EMBL" id="REF70256.1"/>
    </source>
</evidence>
<feature type="region of interest" description="Disordered" evidence="1">
    <location>
        <begin position="204"/>
        <end position="256"/>
    </location>
</feature>
<feature type="compositionally biased region" description="Basic and acidic residues" evidence="1">
    <location>
        <begin position="227"/>
        <end position="240"/>
    </location>
</feature>
<proteinExistence type="predicted"/>
<organism evidence="2 3">
    <name type="scientific">Paracoccus versutus</name>
    <name type="common">Thiobacillus versutus</name>
    <dbReference type="NCBI Taxonomy" id="34007"/>
    <lineage>
        <taxon>Bacteria</taxon>
        <taxon>Pseudomonadati</taxon>
        <taxon>Pseudomonadota</taxon>
        <taxon>Alphaproteobacteria</taxon>
        <taxon>Rhodobacterales</taxon>
        <taxon>Paracoccaceae</taxon>
        <taxon>Paracoccus</taxon>
    </lineage>
</organism>
<protein>
    <submittedName>
        <fullName evidence="2">Uncharacterized protein</fullName>
    </submittedName>
</protein>